<dbReference type="SUPFAM" id="SSF52540">
    <property type="entry name" value="P-loop containing nucleoside triphosphate hydrolases"/>
    <property type="match status" value="4"/>
</dbReference>
<evidence type="ECO:0000256" key="6">
    <source>
        <dbReference type="ARBA" id="ARBA00022806"/>
    </source>
</evidence>
<evidence type="ECO:0000259" key="15">
    <source>
        <dbReference type="PROSITE" id="PS51192"/>
    </source>
</evidence>
<dbReference type="SMART" id="SM00487">
    <property type="entry name" value="DEXDc"/>
    <property type="match status" value="1"/>
</dbReference>
<evidence type="ECO:0000256" key="14">
    <source>
        <dbReference type="SAM" id="MobiDB-lite"/>
    </source>
</evidence>
<comment type="similarity">
    <text evidence="10 13">In the N-terminal section; belongs to the UvrB family.</text>
</comment>
<organism evidence="17 18">
    <name type="scientific">Candidatus Nitrosacidococcus tergens</name>
    <dbReference type="NCBI Taxonomy" id="553981"/>
    <lineage>
        <taxon>Bacteria</taxon>
        <taxon>Pseudomonadati</taxon>
        <taxon>Pseudomonadota</taxon>
        <taxon>Gammaproteobacteria</taxon>
        <taxon>Chromatiales</taxon>
        <taxon>Chromatiaceae</taxon>
        <taxon>Candidatus Nitrosacidococcus</taxon>
    </lineage>
</organism>
<dbReference type="GO" id="GO:0005524">
    <property type="term" value="F:ATP binding"/>
    <property type="evidence" value="ECO:0007669"/>
    <property type="project" value="UniProtKB-UniRule"/>
</dbReference>
<protein>
    <recommendedName>
        <fullName evidence="12 13">Transcription-repair-coupling factor</fullName>
        <shortName evidence="13">TRCF</shortName>
        <ecNumber evidence="13">3.6.4.-</ecNumber>
    </recommendedName>
</protein>
<comment type="similarity">
    <text evidence="11 13">In the C-terminal section; belongs to the helicase family. RecG subfamily.</text>
</comment>
<dbReference type="Gene3D" id="2.40.10.170">
    <property type="match status" value="1"/>
</dbReference>
<dbReference type="Pfam" id="PF02559">
    <property type="entry name" value="CarD_TRCF_RID"/>
    <property type="match status" value="1"/>
</dbReference>
<evidence type="ECO:0000256" key="3">
    <source>
        <dbReference type="ARBA" id="ARBA00022741"/>
    </source>
</evidence>
<dbReference type="SMART" id="SM01058">
    <property type="entry name" value="CarD_TRCF"/>
    <property type="match status" value="1"/>
</dbReference>
<keyword evidence="8 13" id="KW-0238">DNA-binding</keyword>
<dbReference type="Pfam" id="PF03461">
    <property type="entry name" value="TRCF"/>
    <property type="match status" value="1"/>
</dbReference>
<dbReference type="GO" id="GO:0003684">
    <property type="term" value="F:damaged DNA binding"/>
    <property type="evidence" value="ECO:0007669"/>
    <property type="project" value="InterPro"/>
</dbReference>
<accession>A0A7G1Q9I0</accession>
<dbReference type="InterPro" id="IPR047112">
    <property type="entry name" value="RecG/Mfd"/>
</dbReference>
<comment type="function">
    <text evidence="13">Couples transcription and DNA repair by recognizing RNA polymerase (RNAP) stalled at DNA lesions. Mediates ATP-dependent release of RNAP and its truncated transcript from the DNA, and recruitment of nucleotide excision repair machinery to the damaged site.</text>
</comment>
<keyword evidence="3 13" id="KW-0547">Nucleotide-binding</keyword>
<dbReference type="FunFam" id="3.40.50.300:FF:000300">
    <property type="entry name" value="Transcription-repair-coupling factor"/>
    <property type="match status" value="1"/>
</dbReference>
<reference evidence="17 18" key="1">
    <citation type="submission" date="2020-03" db="EMBL/GenBank/DDBJ databases">
        <authorList>
            <person name="Picone N."/>
        </authorList>
    </citation>
    <scope>NUCLEOTIDE SEQUENCE [LARGE SCALE GENOMIC DNA]</scope>
    <source>
        <strain evidence="17">NSCAC1</strain>
    </source>
</reference>
<evidence type="ECO:0000256" key="10">
    <source>
        <dbReference type="ARBA" id="ARBA00061104"/>
    </source>
</evidence>
<dbReference type="RefSeq" id="WP_197745081.1">
    <property type="nucleotide sequence ID" value="NZ_LR778175.1"/>
</dbReference>
<evidence type="ECO:0000256" key="12">
    <source>
        <dbReference type="ARBA" id="ARBA00070128"/>
    </source>
</evidence>
<dbReference type="Pfam" id="PF17757">
    <property type="entry name" value="UvrB_inter"/>
    <property type="match status" value="1"/>
</dbReference>
<dbReference type="PROSITE" id="PS51194">
    <property type="entry name" value="HELICASE_CTER"/>
    <property type="match status" value="1"/>
</dbReference>
<feature type="domain" description="Helicase C-terminal" evidence="16">
    <location>
        <begin position="808"/>
        <end position="967"/>
    </location>
</feature>
<dbReference type="InterPro" id="IPR014001">
    <property type="entry name" value="Helicase_ATP-bd"/>
</dbReference>
<gene>
    <name evidence="13 17" type="primary">mfd</name>
    <name evidence="17" type="ORF">NSCAC_0774</name>
</gene>
<dbReference type="HAMAP" id="MF_00969">
    <property type="entry name" value="TRCF"/>
    <property type="match status" value="1"/>
</dbReference>
<dbReference type="Gene3D" id="3.40.50.11180">
    <property type="match status" value="1"/>
</dbReference>
<dbReference type="SUPFAM" id="SSF141259">
    <property type="entry name" value="CarD-like"/>
    <property type="match status" value="1"/>
</dbReference>
<dbReference type="Pfam" id="PF21132">
    <property type="entry name" value="MFD_D3"/>
    <property type="match status" value="1"/>
</dbReference>
<dbReference type="NCBIfam" id="TIGR00580">
    <property type="entry name" value="mfd"/>
    <property type="match status" value="1"/>
</dbReference>
<dbReference type="InterPro" id="IPR037235">
    <property type="entry name" value="TRCF-like_C_D7"/>
</dbReference>
<dbReference type="Proteomes" id="UP000516072">
    <property type="component" value="Chromosome"/>
</dbReference>
<dbReference type="Pfam" id="PF00270">
    <property type="entry name" value="DEAD"/>
    <property type="match status" value="1"/>
</dbReference>
<keyword evidence="4 13" id="KW-0227">DNA damage</keyword>
<dbReference type="Gene3D" id="3.40.50.11140">
    <property type="match status" value="1"/>
</dbReference>
<dbReference type="InterPro" id="IPR001650">
    <property type="entry name" value="Helicase_C-like"/>
</dbReference>
<dbReference type="SMART" id="SM00982">
    <property type="entry name" value="TRCF"/>
    <property type="match status" value="1"/>
</dbReference>
<evidence type="ECO:0000256" key="13">
    <source>
        <dbReference type="HAMAP-Rule" id="MF_00969"/>
    </source>
</evidence>
<dbReference type="PROSITE" id="PS51192">
    <property type="entry name" value="HELICASE_ATP_BIND_1"/>
    <property type="match status" value="1"/>
</dbReference>
<dbReference type="InterPro" id="IPR011545">
    <property type="entry name" value="DEAD/DEAH_box_helicase_dom"/>
</dbReference>
<name>A0A7G1Q9I0_9GAMM</name>
<evidence type="ECO:0000256" key="11">
    <source>
        <dbReference type="ARBA" id="ARBA00061399"/>
    </source>
</evidence>
<dbReference type="GO" id="GO:0005737">
    <property type="term" value="C:cytoplasm"/>
    <property type="evidence" value="ECO:0007669"/>
    <property type="project" value="UniProtKB-SubCell"/>
</dbReference>
<sequence>MLSILDVKSLAQALPKKAGDHRQFGQIHGSSFGLILATCIENYSSFIIGIVPDTATAGRLSEEVKFYLRKKSLYPVIFLPDWETLPYENLSPHQDIISARLEALYQLPRLTQGILIVPITTLMQLLPPREYLESHSLLIKTGDTVSRDSWRDQLIQGGYRHVTQVMEHSEFAIRGSIIDIFPTGSKTPYRIDLFDDTVDTLRSFDPETQRSLQTIDEICLLPAREFPLTKKAIQLFQKNHEDTFGQSQYSLIYQEVSQGNTPPGVEYYFPFFFQNTNTLFDYLPQNTLSVILGDIYEIADSFWQEIKDRYDQYSHNIERPILNPQQLYLQPNQVFAQLKSLPRVSLQSEPLEEKIGTQNFFTQPLPQLSSNTHTAQPLKDLEQFIASYEGRVLFIAETMGRRETLLDLLKDIQVIPTYFTNWQQFLEAQDSLGITVSPLDQGLLLAEPVIAIITESQIFGDQAMQSRRRKKQSSDNETNTLVRDLVELTLGSPIVHEEHGIGRYLGLETIPLGNVATEFMSLEYAGGDKLYVPIASLHLINRYIGASAELAPLHKLGSGHWEKAKGKAKEQISDIAVKLLEIYAQRAAQTKTPFPSLDSHYTAFARAFPFEETPDQTQAIEAVIEDLTSDRPMDRLICGDVGFGKTEVAMRAAFIVAYAGKQVAVVVPTTLLAQQHYQSFKDRFAGWPIKIEVVSRFASRKEQEHIIQQVAEGKIDIIIGTHKLLQKGVSFHNLGLVIIDEEHRFGVQQKERMKALRAEIDILTLTATPIPRTLHLSLSGIRDLSIIATPPARRLAVKTFVQEWNNTQLREAILREIRRGGQVYFLHNEVETIHKMDQKIQDLLPEAKTGIAHGQMPERELEQIMINFYHGRFNVLICTTIIETGIDIPNANTIIIHRADKFGLAQLYQLRGRVGRSHHRAYAYLITPPRSAITKDAVKRLDVIESLEELGTGFTLATHDMEIRGAGELLGEGQSGQIQEIGFSMYHELLERAIHSLKSQGTLDVNHISLDRGTEINLHTSALIPEDFLPDVHTRLVLYKRIAAAHSIESLNEIQVEMIDRFGLLPLVTKTLFAINELRLKANRLGISKIDAHSQGGRIHFNSNPAIDLVAIINLIQQDPEHYRLEGQEKLRFKQDLPDPESRLKTLHYLLDTLTIKKTSSISSSSAKKSKSKKSKSQPA</sequence>
<dbReference type="Gene3D" id="3.40.50.300">
    <property type="entry name" value="P-loop containing nucleotide triphosphate hydrolases"/>
    <property type="match status" value="2"/>
</dbReference>
<dbReference type="AlphaFoldDB" id="A0A7G1Q9I0"/>
<dbReference type="InterPro" id="IPR036101">
    <property type="entry name" value="CarD-like/TRCF_RID_sf"/>
</dbReference>
<dbReference type="KEGG" id="ntg:NSCAC_0774"/>
<feature type="domain" description="Helicase ATP-binding" evidence="15">
    <location>
        <begin position="626"/>
        <end position="787"/>
    </location>
</feature>
<keyword evidence="5 13" id="KW-0378">Hydrolase</keyword>
<dbReference type="InterPro" id="IPR027417">
    <property type="entry name" value="P-loop_NTPase"/>
</dbReference>
<comment type="subcellular location">
    <subcellularLocation>
        <location evidence="1 13">Cytoplasm</location>
    </subcellularLocation>
</comment>
<evidence type="ECO:0000256" key="2">
    <source>
        <dbReference type="ARBA" id="ARBA00022490"/>
    </source>
</evidence>
<feature type="compositionally biased region" description="Basic residues" evidence="14">
    <location>
        <begin position="1168"/>
        <end position="1180"/>
    </location>
</feature>
<keyword evidence="7 13" id="KW-0067">ATP-binding</keyword>
<keyword evidence="9 13" id="KW-0234">DNA repair</keyword>
<dbReference type="SMART" id="SM00490">
    <property type="entry name" value="HELICc"/>
    <property type="match status" value="1"/>
</dbReference>
<proteinExistence type="inferred from homology"/>
<dbReference type="GO" id="GO:0016787">
    <property type="term" value="F:hydrolase activity"/>
    <property type="evidence" value="ECO:0007669"/>
    <property type="project" value="UniProtKB-KW"/>
</dbReference>
<evidence type="ECO:0000256" key="4">
    <source>
        <dbReference type="ARBA" id="ARBA00022763"/>
    </source>
</evidence>
<dbReference type="InterPro" id="IPR005118">
    <property type="entry name" value="TRCF_C"/>
</dbReference>
<dbReference type="GO" id="GO:0003678">
    <property type="term" value="F:DNA helicase activity"/>
    <property type="evidence" value="ECO:0007669"/>
    <property type="project" value="TreeGrafter"/>
</dbReference>
<evidence type="ECO:0000313" key="17">
    <source>
        <dbReference type="EMBL" id="CAB1275653.1"/>
    </source>
</evidence>
<dbReference type="SUPFAM" id="SSF143517">
    <property type="entry name" value="TRCF domain-like"/>
    <property type="match status" value="1"/>
</dbReference>
<evidence type="ECO:0000256" key="5">
    <source>
        <dbReference type="ARBA" id="ARBA00022801"/>
    </source>
</evidence>
<dbReference type="Gene3D" id="3.90.1150.50">
    <property type="entry name" value="Transcription-repair-coupling factor, D7 domain"/>
    <property type="match status" value="1"/>
</dbReference>
<keyword evidence="18" id="KW-1185">Reference proteome</keyword>
<dbReference type="EMBL" id="LR778175">
    <property type="protein sequence ID" value="CAB1275653.1"/>
    <property type="molecule type" value="Genomic_DNA"/>
</dbReference>
<dbReference type="PANTHER" id="PTHR47964">
    <property type="entry name" value="ATP-DEPENDENT DNA HELICASE HOMOLOG RECG, CHLOROPLASTIC"/>
    <property type="match status" value="1"/>
</dbReference>
<dbReference type="EC" id="3.6.4.-" evidence="13"/>
<evidence type="ECO:0000256" key="9">
    <source>
        <dbReference type="ARBA" id="ARBA00023204"/>
    </source>
</evidence>
<evidence type="ECO:0000256" key="8">
    <source>
        <dbReference type="ARBA" id="ARBA00023125"/>
    </source>
</evidence>
<dbReference type="FunFam" id="3.40.50.300:FF:000546">
    <property type="entry name" value="Transcription-repair-coupling factor"/>
    <property type="match status" value="1"/>
</dbReference>
<dbReference type="GO" id="GO:0000716">
    <property type="term" value="P:transcription-coupled nucleotide-excision repair, DNA damage recognition"/>
    <property type="evidence" value="ECO:0007669"/>
    <property type="project" value="UniProtKB-UniRule"/>
</dbReference>
<dbReference type="PANTHER" id="PTHR47964:SF1">
    <property type="entry name" value="ATP-DEPENDENT DNA HELICASE HOMOLOG RECG, CHLOROPLASTIC"/>
    <property type="match status" value="1"/>
</dbReference>
<dbReference type="CDD" id="cd17991">
    <property type="entry name" value="DEXHc_TRCF"/>
    <property type="match status" value="1"/>
</dbReference>
<dbReference type="Pfam" id="PF00271">
    <property type="entry name" value="Helicase_C"/>
    <property type="match status" value="1"/>
</dbReference>
<dbReference type="InterPro" id="IPR041471">
    <property type="entry name" value="UvrB_inter"/>
</dbReference>
<feature type="region of interest" description="Disordered" evidence="14">
    <location>
        <begin position="1160"/>
        <end position="1180"/>
    </location>
</feature>
<keyword evidence="2 13" id="KW-0963">Cytoplasm</keyword>
<evidence type="ECO:0000313" key="18">
    <source>
        <dbReference type="Proteomes" id="UP000516072"/>
    </source>
</evidence>
<dbReference type="GO" id="GO:0006355">
    <property type="term" value="P:regulation of DNA-templated transcription"/>
    <property type="evidence" value="ECO:0007669"/>
    <property type="project" value="UniProtKB-UniRule"/>
</dbReference>
<dbReference type="Gene3D" id="3.30.2060.10">
    <property type="entry name" value="Penicillin-binding protein 1b domain"/>
    <property type="match status" value="1"/>
</dbReference>
<dbReference type="InterPro" id="IPR048635">
    <property type="entry name" value="MFD_D3"/>
</dbReference>
<dbReference type="NCBIfam" id="NF007966">
    <property type="entry name" value="PRK10689.1"/>
    <property type="match status" value="1"/>
</dbReference>
<keyword evidence="6" id="KW-0347">Helicase</keyword>
<dbReference type="InterPro" id="IPR003711">
    <property type="entry name" value="CarD-like/TRCF_RID"/>
</dbReference>
<dbReference type="InterPro" id="IPR004576">
    <property type="entry name" value="Mfd"/>
</dbReference>
<evidence type="ECO:0000259" key="16">
    <source>
        <dbReference type="PROSITE" id="PS51194"/>
    </source>
</evidence>
<evidence type="ECO:0000256" key="1">
    <source>
        <dbReference type="ARBA" id="ARBA00004496"/>
    </source>
</evidence>
<evidence type="ECO:0000256" key="7">
    <source>
        <dbReference type="ARBA" id="ARBA00022840"/>
    </source>
</evidence>